<accession>A0A060ZLH6</accession>
<feature type="domain" description="Ketosynthase family 3 (KS3)" evidence="14">
    <location>
        <begin position="12"/>
        <end position="433"/>
    </location>
</feature>
<keyword evidence="4" id="KW-0963">Cytoplasm</keyword>
<dbReference type="PROSITE" id="PS00012">
    <property type="entry name" value="PHOSPHOPANTETHEINE"/>
    <property type="match status" value="1"/>
</dbReference>
<dbReference type="HOGENOM" id="CLU_000022_31_5_11"/>
<dbReference type="Gene3D" id="3.40.366.10">
    <property type="entry name" value="Malonyl-Coenzyme A Acyl Carrier Protein, domain 2"/>
    <property type="match status" value="1"/>
</dbReference>
<evidence type="ECO:0000256" key="4">
    <source>
        <dbReference type="ARBA" id="ARBA00022490"/>
    </source>
</evidence>
<evidence type="ECO:0000256" key="2">
    <source>
        <dbReference type="ARBA" id="ARBA00004792"/>
    </source>
</evidence>
<evidence type="ECO:0000256" key="8">
    <source>
        <dbReference type="ARBA" id="ARBA00023194"/>
    </source>
</evidence>
<dbReference type="InterPro" id="IPR006162">
    <property type="entry name" value="Ppantetheine_attach_site"/>
</dbReference>
<dbReference type="SUPFAM" id="SSF50129">
    <property type="entry name" value="GroES-like"/>
    <property type="match status" value="1"/>
</dbReference>
<dbReference type="PROSITE" id="PS52004">
    <property type="entry name" value="KS3_2"/>
    <property type="match status" value="1"/>
</dbReference>
<dbReference type="InterPro" id="IPR020806">
    <property type="entry name" value="PKS_PP-bd"/>
</dbReference>
<dbReference type="PROSITE" id="PS52019">
    <property type="entry name" value="PKS_MFAS_DH"/>
    <property type="match status" value="1"/>
</dbReference>
<dbReference type="InterPro" id="IPR049552">
    <property type="entry name" value="PKS_DH_N"/>
</dbReference>
<dbReference type="InterPro" id="IPR014031">
    <property type="entry name" value="Ketoacyl_synth_C"/>
</dbReference>
<dbReference type="SUPFAM" id="SSF51735">
    <property type="entry name" value="NAD(P)-binding Rossmann-fold domains"/>
    <property type="match status" value="4"/>
</dbReference>
<protein>
    <submittedName>
        <fullName evidence="16">Acyl transferase</fullName>
    </submittedName>
</protein>
<dbReference type="InterPro" id="IPR036736">
    <property type="entry name" value="ACP-like_sf"/>
</dbReference>
<dbReference type="PROSITE" id="PS00606">
    <property type="entry name" value="KS3_1"/>
    <property type="match status" value="1"/>
</dbReference>
<dbReference type="Pfam" id="PF02801">
    <property type="entry name" value="Ketoacyl-synt_C"/>
    <property type="match status" value="1"/>
</dbReference>
<dbReference type="InterPro" id="IPR036291">
    <property type="entry name" value="NAD(P)-bd_dom_sf"/>
</dbReference>
<dbReference type="Pfam" id="PF14765">
    <property type="entry name" value="PS-DH"/>
    <property type="match status" value="1"/>
</dbReference>
<dbReference type="Pfam" id="PF13602">
    <property type="entry name" value="ADH_zinc_N_2"/>
    <property type="match status" value="1"/>
</dbReference>
<keyword evidence="9" id="KW-0511">Multifunctional enzyme</keyword>
<evidence type="ECO:0000256" key="5">
    <source>
        <dbReference type="ARBA" id="ARBA00022553"/>
    </source>
</evidence>
<dbReference type="InterPro" id="IPR016035">
    <property type="entry name" value="Acyl_Trfase/lysoPLipase"/>
</dbReference>
<evidence type="ECO:0000256" key="12">
    <source>
        <dbReference type="SAM" id="MobiDB-lite"/>
    </source>
</evidence>
<dbReference type="GO" id="GO:0005737">
    <property type="term" value="C:cytoplasm"/>
    <property type="evidence" value="ECO:0007669"/>
    <property type="project" value="UniProtKB-SubCell"/>
</dbReference>
<dbReference type="CDD" id="cd05195">
    <property type="entry name" value="enoyl_red"/>
    <property type="match status" value="1"/>
</dbReference>
<evidence type="ECO:0000256" key="7">
    <source>
        <dbReference type="ARBA" id="ARBA00022737"/>
    </source>
</evidence>
<dbReference type="CDD" id="cd08955">
    <property type="entry name" value="KR_2_FAS_SDR_x"/>
    <property type="match status" value="1"/>
</dbReference>
<dbReference type="SMART" id="SM00827">
    <property type="entry name" value="PKS_AT"/>
    <property type="match status" value="1"/>
</dbReference>
<dbReference type="InterPro" id="IPR020807">
    <property type="entry name" value="PKS_DH"/>
</dbReference>
<dbReference type="SUPFAM" id="SSF55048">
    <property type="entry name" value="Probable ACP-binding domain of malonyl-CoA ACP transacylase"/>
    <property type="match status" value="1"/>
</dbReference>
<dbReference type="InterPro" id="IPR016039">
    <property type="entry name" value="Thiolase-like"/>
</dbReference>
<keyword evidence="6 16" id="KW-0808">Transferase</keyword>
<dbReference type="Pfam" id="PF00109">
    <property type="entry name" value="ketoacyl-synt"/>
    <property type="match status" value="1"/>
</dbReference>
<dbReference type="SMART" id="SM00825">
    <property type="entry name" value="PKS_KS"/>
    <property type="match status" value="1"/>
</dbReference>
<keyword evidence="5" id="KW-0597">Phosphoprotein</keyword>
<dbReference type="SUPFAM" id="SSF53901">
    <property type="entry name" value="Thiolase-like"/>
    <property type="match status" value="1"/>
</dbReference>
<dbReference type="Pfam" id="PF08240">
    <property type="entry name" value="ADH_N"/>
    <property type="match status" value="1"/>
</dbReference>
<evidence type="ECO:0000256" key="9">
    <source>
        <dbReference type="ARBA" id="ARBA00023268"/>
    </source>
</evidence>
<dbReference type="Gene3D" id="1.10.1200.10">
    <property type="entry name" value="ACP-like"/>
    <property type="match status" value="1"/>
</dbReference>
<gene>
    <name evidence="16" type="ORF">SIRAN1271</name>
</gene>
<proteinExistence type="predicted"/>
<evidence type="ECO:0000259" key="13">
    <source>
        <dbReference type="PROSITE" id="PS50075"/>
    </source>
</evidence>
<dbReference type="CDD" id="cd00833">
    <property type="entry name" value="PKS"/>
    <property type="match status" value="1"/>
</dbReference>
<dbReference type="Gene3D" id="3.40.47.10">
    <property type="match status" value="1"/>
</dbReference>
<dbReference type="Pfam" id="PF22336">
    <property type="entry name" value="RhiE-like_linker"/>
    <property type="match status" value="1"/>
</dbReference>
<evidence type="ECO:0000256" key="10">
    <source>
        <dbReference type="ARBA" id="ARBA00023315"/>
    </source>
</evidence>
<dbReference type="InterPro" id="IPR014043">
    <property type="entry name" value="Acyl_transferase_dom"/>
</dbReference>
<dbReference type="Gene3D" id="3.10.129.110">
    <property type="entry name" value="Polyketide synthase dehydratase"/>
    <property type="match status" value="1"/>
</dbReference>
<organism evidence="16">
    <name type="scientific">Streptomyces iranensis</name>
    <dbReference type="NCBI Taxonomy" id="576784"/>
    <lineage>
        <taxon>Bacteria</taxon>
        <taxon>Bacillati</taxon>
        <taxon>Actinomycetota</taxon>
        <taxon>Actinomycetes</taxon>
        <taxon>Kitasatosporales</taxon>
        <taxon>Streptomycetaceae</taxon>
        <taxon>Streptomyces</taxon>
        <taxon>Streptomyces violaceusniger group</taxon>
    </lineage>
</organism>
<keyword evidence="8" id="KW-0045">Antibiotic biosynthesis</keyword>
<dbReference type="InterPro" id="IPR054514">
    <property type="entry name" value="RhiE-like_linker"/>
</dbReference>
<dbReference type="SMART" id="SM00823">
    <property type="entry name" value="PKS_PP"/>
    <property type="match status" value="1"/>
</dbReference>
<dbReference type="Pfam" id="PF00698">
    <property type="entry name" value="Acyl_transf_1"/>
    <property type="match status" value="1"/>
</dbReference>
<dbReference type="InterPro" id="IPR057326">
    <property type="entry name" value="KR_dom"/>
</dbReference>
<feature type="region of interest" description="C-terminal hotdog fold" evidence="11">
    <location>
        <begin position="1042"/>
        <end position="1187"/>
    </location>
</feature>
<dbReference type="SUPFAM" id="SSF52151">
    <property type="entry name" value="FabD/lysophospholipase-like"/>
    <property type="match status" value="1"/>
</dbReference>
<evidence type="ECO:0000256" key="1">
    <source>
        <dbReference type="ARBA" id="ARBA00004496"/>
    </source>
</evidence>
<feature type="domain" description="Carrier" evidence="13">
    <location>
        <begin position="2195"/>
        <end position="2272"/>
    </location>
</feature>
<dbReference type="InterPro" id="IPR001227">
    <property type="entry name" value="Ac_transferase_dom_sf"/>
</dbReference>
<evidence type="ECO:0000259" key="14">
    <source>
        <dbReference type="PROSITE" id="PS52004"/>
    </source>
</evidence>
<dbReference type="GO" id="GO:0071770">
    <property type="term" value="P:DIM/DIP cell wall layer assembly"/>
    <property type="evidence" value="ECO:0007669"/>
    <property type="project" value="TreeGrafter"/>
</dbReference>
<dbReference type="GO" id="GO:0004315">
    <property type="term" value="F:3-oxoacyl-[acyl-carrier-protein] synthase activity"/>
    <property type="evidence" value="ECO:0007669"/>
    <property type="project" value="InterPro"/>
</dbReference>
<evidence type="ECO:0000256" key="3">
    <source>
        <dbReference type="ARBA" id="ARBA00022450"/>
    </source>
</evidence>
<feature type="active site" description="Proton donor; for dehydratase activity" evidence="11">
    <location>
        <position position="1105"/>
    </location>
</feature>
<dbReference type="InterPro" id="IPR050091">
    <property type="entry name" value="PKS_NRPS_Biosynth_Enz"/>
</dbReference>
<dbReference type="PANTHER" id="PTHR43775:SF37">
    <property type="entry name" value="SI:DKEY-61P9.11"/>
    <property type="match status" value="1"/>
</dbReference>
<dbReference type="Pfam" id="PF00550">
    <property type="entry name" value="PP-binding"/>
    <property type="match status" value="1"/>
</dbReference>
<dbReference type="Gene3D" id="3.40.50.720">
    <property type="entry name" value="NAD(P)-binding Rossmann-like Domain"/>
    <property type="match status" value="4"/>
</dbReference>
<comment type="subcellular location">
    <subcellularLocation>
        <location evidence="1">Cytoplasm</location>
    </subcellularLocation>
</comment>
<dbReference type="SMART" id="SM00822">
    <property type="entry name" value="PKS_KR"/>
    <property type="match status" value="1"/>
</dbReference>
<feature type="compositionally biased region" description="Gly residues" evidence="12">
    <location>
        <begin position="1291"/>
        <end position="1321"/>
    </location>
</feature>
<dbReference type="GO" id="GO:0006633">
    <property type="term" value="P:fatty acid biosynthetic process"/>
    <property type="evidence" value="ECO:0007669"/>
    <property type="project" value="InterPro"/>
</dbReference>
<dbReference type="Pfam" id="PF21089">
    <property type="entry name" value="PKS_DH_N"/>
    <property type="match status" value="1"/>
</dbReference>
<dbReference type="PANTHER" id="PTHR43775">
    <property type="entry name" value="FATTY ACID SYNTHASE"/>
    <property type="match status" value="1"/>
</dbReference>
<dbReference type="FunFam" id="3.40.50.720:FF:000209">
    <property type="entry name" value="Polyketide synthase Pks12"/>
    <property type="match status" value="1"/>
</dbReference>
<name>A0A060ZLH6_9ACTN</name>
<dbReference type="SMART" id="SM00829">
    <property type="entry name" value="PKS_ER"/>
    <property type="match status" value="1"/>
</dbReference>
<dbReference type="InterPro" id="IPR013154">
    <property type="entry name" value="ADH-like_N"/>
</dbReference>
<dbReference type="InterPro" id="IPR020843">
    <property type="entry name" value="ER"/>
</dbReference>
<dbReference type="PROSITE" id="PS50075">
    <property type="entry name" value="CARRIER"/>
    <property type="match status" value="1"/>
</dbReference>
<dbReference type="GO" id="GO:0016491">
    <property type="term" value="F:oxidoreductase activity"/>
    <property type="evidence" value="ECO:0007669"/>
    <property type="project" value="InterPro"/>
</dbReference>
<reference evidence="16" key="1">
    <citation type="submission" date="2014-05" db="EMBL/GenBank/DDBJ databases">
        <authorList>
            <person name="Horn Fabian"/>
        </authorList>
    </citation>
    <scope>NUCLEOTIDE SEQUENCE</scope>
</reference>
<dbReference type="InterPro" id="IPR014030">
    <property type="entry name" value="Ketoacyl_synth_N"/>
</dbReference>
<evidence type="ECO:0000313" key="16">
    <source>
        <dbReference type="EMBL" id="CDR03557.1"/>
    </source>
</evidence>
<dbReference type="GO" id="GO:0005886">
    <property type="term" value="C:plasma membrane"/>
    <property type="evidence" value="ECO:0007669"/>
    <property type="project" value="TreeGrafter"/>
</dbReference>
<dbReference type="InterPro" id="IPR042104">
    <property type="entry name" value="PKS_dehydratase_sf"/>
</dbReference>
<dbReference type="InterPro" id="IPR049900">
    <property type="entry name" value="PKS_mFAS_DH"/>
</dbReference>
<dbReference type="GO" id="GO:0033068">
    <property type="term" value="P:macrolide biosynthetic process"/>
    <property type="evidence" value="ECO:0007669"/>
    <property type="project" value="UniProtKB-ARBA"/>
</dbReference>
<feature type="compositionally biased region" description="Low complexity" evidence="12">
    <location>
        <begin position="1340"/>
        <end position="1449"/>
    </location>
</feature>
<dbReference type="GO" id="GO:0004312">
    <property type="term" value="F:fatty acid synthase activity"/>
    <property type="evidence" value="ECO:0007669"/>
    <property type="project" value="TreeGrafter"/>
</dbReference>
<dbReference type="InterPro" id="IPR011032">
    <property type="entry name" value="GroES-like_sf"/>
</dbReference>
<evidence type="ECO:0000259" key="15">
    <source>
        <dbReference type="PROSITE" id="PS52019"/>
    </source>
</evidence>
<dbReference type="InterPro" id="IPR016036">
    <property type="entry name" value="Malonyl_transacylase_ACP-bd"/>
</dbReference>
<dbReference type="InterPro" id="IPR009081">
    <property type="entry name" value="PP-bd_ACP"/>
</dbReference>
<dbReference type="FunFam" id="3.40.47.10:FF:000019">
    <property type="entry name" value="Polyketide synthase type I"/>
    <property type="match status" value="1"/>
</dbReference>
<dbReference type="EMBL" id="LK022848">
    <property type="protein sequence ID" value="CDR03557.1"/>
    <property type="molecule type" value="Genomic_DNA"/>
</dbReference>
<dbReference type="InterPro" id="IPR049551">
    <property type="entry name" value="PKS_DH_C"/>
</dbReference>
<dbReference type="GO" id="GO:0031177">
    <property type="term" value="F:phosphopantetheine binding"/>
    <property type="evidence" value="ECO:0007669"/>
    <property type="project" value="InterPro"/>
</dbReference>
<keyword evidence="10" id="KW-0012">Acyltransferase</keyword>
<keyword evidence="7" id="KW-0677">Repeat</keyword>
<feature type="domain" description="PKS/mFAS DH" evidence="15">
    <location>
        <begin position="903"/>
        <end position="1187"/>
    </location>
</feature>
<feature type="compositionally biased region" description="Low complexity" evidence="12">
    <location>
        <begin position="1322"/>
        <end position="1333"/>
    </location>
</feature>
<dbReference type="SUPFAM" id="SSF47336">
    <property type="entry name" value="ACP-like"/>
    <property type="match status" value="1"/>
</dbReference>
<dbReference type="InterPro" id="IPR013968">
    <property type="entry name" value="PKS_KR"/>
</dbReference>
<dbReference type="InterPro" id="IPR020841">
    <property type="entry name" value="PKS_Beta-ketoAc_synthase_dom"/>
</dbReference>
<keyword evidence="3" id="KW-0596">Phosphopantetheine</keyword>
<evidence type="ECO:0000256" key="11">
    <source>
        <dbReference type="PROSITE-ProRule" id="PRU01363"/>
    </source>
</evidence>
<sequence length="2288" mass="236864">MRQHTPAPGRSPGRIAIVGMGCRLPGDTDSPAALWRLLADGRDAVGEPPAERAALWAADPATTARPASAPPVRGGYLRDVAGFDADFFGVSGREADVLDPQHRLLLEVVWEALEHAGMPPDRLGSTATGVFAGLSYNDYMNRLDRHPRELEGSALANGHCVATGRISYLLGLHGPSVALDTACSSSLVAVHLAVQALRAGECDLALAGGVTLMFEPRITRSFDRMGMLSHTGHCHAFDAAADGFVRGEGCGIVVLKRLTDALRDGDRILAVLRGSAVNQDGHSDGLAAPSAAAQRALYEEALGRAGVDAADVGMVEAHGTGTPVGDPVEFTSLAQVYGTGRDRCALASVKTNLGHLEPAAGVTGLIKAVLCLGRGLIPPNLHFTQWNPAIAAEGTRFFIPRELTLWPVRTGPRLAAVSSFGFSGTNAHVVLEQPPAPVSRPAPPRPRPATSAVPQVFLVPAGSPAVLPGAARRMADWLEGDGADTPLRDIAHTLALRRGAGRGRLGVTTASRAELVGALRAFADGQAHPAVVSGAVGAAVSRRPIWVFSGQGSQWPGMGRRLLETEPVFAEALAEADALIAAESGFSVLDIVRRGAPVTGCGRVQPVLFALQTALAATWRAHGVEPAGVIGHSMGEVAAAVVAGALSLADGAKVICRRSALLTRVAGNGAMATVGLGADEVQAELDSGGVAEAVTVAVMAAPGSTVVAGDTAHIERLVAGWQARSVPAAPIAVDVASHSPQVDPLLADLRTALADLEPRRPAMPFYTTVLDDPHTPPAFDADYWCANLRHPVRFSAAVAAAAADRHLVYVEISPHPVITHPVLAGLAGLVEDPVGLPTLRREADEPTTFRTQLAALHCAGVPVDWSALYADAALADVPPITFDRTRHWADAPLPAPADTASAGALPGAHLEVPGEPVRHSWRARTGTAALPWLDDHRVHGAPVLPGAASYALALTAACEVFGAGPEEVEVTDLHFRELLRLADHTDLSTTVTLAAADRAECEIFGRDEDGAWVRQATAVLRRLAVPPRSRAASVRTLALRHPVPIEAEALYADLRARGVAHGPAFQGITEVSASRHGNSFWARVRIPEAAREPGHGLRVHPVLVDLCAQLLVAGLLDEGDRRLLLPARMRCVRVLGDPETAVYCHARLAETAPGATIGHVRLLDAEGRPVLAVDGLRIVHRAVERAAEADQWFLEVGWRRAARPPATRPPGRWLIVGEADGTARPLAAALRAAGATARVWELPLSDQRLDVFRDALTNRLTRPGERPRAVVFVCGPQPAVCGAHPAEGGPHPAGGGALPAGGGGPSAEGGAHPAGGGGHSAEGGAYPAGSGAHPAGGGPHSAEGGAHPAGGAPHSAGGAPHSAGGAPHSAGGAPHSAGGAPHSAGGAPHSAGGAPHSAGGAPHSAGGAPHSAGGAPHSAGGAPHSAGGAPHSAGGAPHSAGGGPHPAEGGAEDGLRRTRRLLAAAQALTARFPEPPRLYAATSGARTVTPGDLADPGQSALRGLLRVLALEHPELRATSVDTDPAAPDQLADTLAAELLADGPEDEIALRDGARYTAELDHAPLTDTERTTAAARTARCGTDGFRLRAGRLGDLGSLELTTTPRRPPGPGEVELRVLAAGLNFRDVLTAMGLLPGDEDIRYRLGFECAGEVSAVGPGVDHLRAGDRVVAADVHGGAFGSFTVVPADRTAPLPEGLDPHTAAGLPIAFLTAWYALRHIGRVSAGERVLIHSATGGTGLAAIAVARLLGAEVLATAGSEEKRRFLRGMGVARVMDSRSLDFRDEVMAATGGEGVDVVLNSLSGAAIRAGLECLRPFGRFVELGVRDILSDAPLGLSPLRHNITFSTVDLRELQLDRPREYAAMLREVLTAIGEGRLKPLRCTTYPLAEVTDAFRQMAGARHIGKLVLTIPQEGQVDAVLPDGPRTVRDGGTYIVTGGLRGLGLATARWLARQGAGHLVLNGRTAPVGAAARTLAELSAAGTRITVVTGDIARPDTAERLMAAATADEGASPHGVVHSAMVLDDAAVANIREDQLRRVWAPKVTGAWRLHQATEGHRLDWFAVYSSMASLLGNAGQGAYAAANAWLDGFAAWRSARGLPTLAVNWGPWGETGVATGFADRGYQTIPTDEGLRALGALLAHRRVQTGVIPGEPATWIPATGRRSSLFAPLLPGDDAPAAGRESTDDIRARLAALPAGPARRTALESYLTGHIRAVLRLSGTTLDPRTPLKSLGFDSLLAMELRVRLEAGLSIKLAGNFVWRHPTVEALAAGLAQQLELDPADRPEERLGAPG</sequence>
<feature type="region of interest" description="N-terminal hotdog fold" evidence="11">
    <location>
        <begin position="903"/>
        <end position="1027"/>
    </location>
</feature>
<dbReference type="Pfam" id="PF08659">
    <property type="entry name" value="KR"/>
    <property type="match status" value="1"/>
</dbReference>
<dbReference type="SMART" id="SM00826">
    <property type="entry name" value="PKS_DH"/>
    <property type="match status" value="1"/>
</dbReference>
<feature type="region of interest" description="Disordered" evidence="12">
    <location>
        <begin position="1285"/>
        <end position="1452"/>
    </location>
</feature>
<evidence type="ECO:0000256" key="6">
    <source>
        <dbReference type="ARBA" id="ARBA00022679"/>
    </source>
</evidence>
<dbReference type="Gene3D" id="3.30.70.3290">
    <property type="match status" value="1"/>
</dbReference>
<feature type="active site" description="Proton acceptor; for dehydratase activity" evidence="11">
    <location>
        <position position="936"/>
    </location>
</feature>
<comment type="pathway">
    <text evidence="2">Antibiotic biosynthesis.</text>
</comment>
<dbReference type="Gene3D" id="3.90.180.10">
    <property type="entry name" value="Medium-chain alcohol dehydrogenases, catalytic domain"/>
    <property type="match status" value="1"/>
</dbReference>
<dbReference type="InterPro" id="IPR018201">
    <property type="entry name" value="Ketoacyl_synth_AS"/>
</dbReference>